<dbReference type="InterPro" id="IPR035441">
    <property type="entry name" value="TFIIS/LEDGF_dom_sf"/>
</dbReference>
<name>A0A1A9ZI81_GLOPL</name>
<dbReference type="Pfam" id="PF00855">
    <property type="entry name" value="PWWP"/>
    <property type="match status" value="1"/>
</dbReference>
<evidence type="ECO:0000313" key="7">
    <source>
        <dbReference type="Proteomes" id="UP000092445"/>
    </source>
</evidence>
<dbReference type="PROSITE" id="PS50812">
    <property type="entry name" value="PWWP"/>
    <property type="match status" value="1"/>
</dbReference>
<dbReference type="GO" id="GO:0005634">
    <property type="term" value="C:nucleus"/>
    <property type="evidence" value="ECO:0007669"/>
    <property type="project" value="UniProtKB-SubCell"/>
</dbReference>
<dbReference type="VEuPathDB" id="VectorBase:GPAI015393"/>
<dbReference type="InterPro" id="IPR036218">
    <property type="entry name" value="HIVI-bd_sf"/>
</dbReference>
<dbReference type="EnsemblMetazoa" id="GPAI015393-RA">
    <property type="protein sequence ID" value="GPAI015393-PA"/>
    <property type="gene ID" value="GPAI015393"/>
</dbReference>
<evidence type="ECO:0000259" key="5">
    <source>
        <dbReference type="PROSITE" id="PS50812"/>
    </source>
</evidence>
<sequence>MAEESKHFNQGDFVFAKMKGYPAWPAQITNYEKKKYVVYFYGAGNIGYMRVTDLYPYLQCKEKFVTVKTMKRKSFREAVEQIEAALNGENIAPKLFLGTLNTLSHITADTLTASRANEDKSVQTPINNFVDEATSTEDNPADVREITTIAKERSEEEVQNRVVMSPPSSAAVDEQSILEPFFESVIEEEEEDYLFHEHRLVQLTQDIKDCLGLKSADVDCCLEILTEYKELQLNKLMLLRNPECVNTIRVLQKYRGNLKYWNLTAEEEDIFNAKAEIICNECILIYNSFKSIFEPRRNPLFWQEFCEHVEAYNKTNKYANGENRHDGKDSSCAIVANLLKLHQR</sequence>
<dbReference type="InterPro" id="IPR000313">
    <property type="entry name" value="PWWP_dom"/>
</dbReference>
<dbReference type="Gene3D" id="1.20.930.10">
    <property type="entry name" value="Conserved domain common to transcription factors TFIIS, elongin A, CRSP70"/>
    <property type="match status" value="1"/>
</dbReference>
<dbReference type="Pfam" id="PF11467">
    <property type="entry name" value="LEDGF"/>
    <property type="match status" value="1"/>
</dbReference>
<protein>
    <submittedName>
        <fullName evidence="6">PWWP domain-containing protein</fullName>
    </submittedName>
</protein>
<comment type="similarity">
    <text evidence="2">Belongs to the HDGF family.</text>
</comment>
<accession>A0A1A9ZI81</accession>
<dbReference type="SUPFAM" id="SSF63748">
    <property type="entry name" value="Tudor/PWWP/MBT"/>
    <property type="match status" value="1"/>
</dbReference>
<dbReference type="SMART" id="SM00293">
    <property type="entry name" value="PWWP"/>
    <property type="match status" value="1"/>
</dbReference>
<evidence type="ECO:0000256" key="1">
    <source>
        <dbReference type="ARBA" id="ARBA00004123"/>
    </source>
</evidence>
<dbReference type="Gene3D" id="2.30.30.140">
    <property type="match status" value="1"/>
</dbReference>
<reference evidence="7" key="1">
    <citation type="submission" date="2014-03" db="EMBL/GenBank/DDBJ databases">
        <authorList>
            <person name="Aksoy S."/>
            <person name="Warren W."/>
            <person name="Wilson R.K."/>
        </authorList>
    </citation>
    <scope>NUCLEOTIDE SEQUENCE [LARGE SCALE GENOMIC DNA]</scope>
    <source>
        <strain evidence="7">IAEA</strain>
    </source>
</reference>
<dbReference type="InterPro" id="IPR021567">
    <property type="entry name" value="LEDGF_IBD"/>
</dbReference>
<dbReference type="AlphaFoldDB" id="A0A1A9ZI81"/>
<dbReference type="PANTHER" id="PTHR12550">
    <property type="entry name" value="HEPATOMA-DERIVED GROWTH FACTOR-RELATED"/>
    <property type="match status" value="1"/>
</dbReference>
<dbReference type="SUPFAM" id="SSF140576">
    <property type="entry name" value="HIV integrase-binding domain"/>
    <property type="match status" value="1"/>
</dbReference>
<comment type="subcellular location">
    <subcellularLocation>
        <location evidence="1">Nucleus</location>
    </subcellularLocation>
</comment>
<dbReference type="PANTHER" id="PTHR12550:SF70">
    <property type="entry name" value="JIL-1 ANCHORING AND STABILIZING PROTEIN, ISOFORM A"/>
    <property type="match status" value="1"/>
</dbReference>
<dbReference type="Proteomes" id="UP000092445">
    <property type="component" value="Unassembled WGS sequence"/>
</dbReference>
<keyword evidence="4" id="KW-0539">Nucleus</keyword>
<feature type="domain" description="PWWP" evidence="5">
    <location>
        <begin position="10"/>
        <end position="60"/>
    </location>
</feature>
<evidence type="ECO:0000256" key="3">
    <source>
        <dbReference type="ARBA" id="ARBA00023054"/>
    </source>
</evidence>
<dbReference type="CDD" id="cd05834">
    <property type="entry name" value="PWWP_HRP"/>
    <property type="match status" value="1"/>
</dbReference>
<evidence type="ECO:0000313" key="6">
    <source>
        <dbReference type="EnsemblMetazoa" id="GPAI015393-PA"/>
    </source>
</evidence>
<dbReference type="STRING" id="7398.A0A1A9ZI81"/>
<organism evidence="6 7">
    <name type="scientific">Glossina pallidipes</name>
    <name type="common">Tsetse fly</name>
    <dbReference type="NCBI Taxonomy" id="7398"/>
    <lineage>
        <taxon>Eukaryota</taxon>
        <taxon>Metazoa</taxon>
        <taxon>Ecdysozoa</taxon>
        <taxon>Arthropoda</taxon>
        <taxon>Hexapoda</taxon>
        <taxon>Insecta</taxon>
        <taxon>Pterygota</taxon>
        <taxon>Neoptera</taxon>
        <taxon>Endopterygota</taxon>
        <taxon>Diptera</taxon>
        <taxon>Brachycera</taxon>
        <taxon>Muscomorpha</taxon>
        <taxon>Hippoboscoidea</taxon>
        <taxon>Glossinidae</taxon>
        <taxon>Glossina</taxon>
    </lineage>
</organism>
<reference evidence="6" key="2">
    <citation type="submission" date="2020-05" db="UniProtKB">
        <authorList>
            <consortium name="EnsemblMetazoa"/>
        </authorList>
    </citation>
    <scope>IDENTIFICATION</scope>
    <source>
        <strain evidence="6">IAEA</strain>
    </source>
</reference>
<proteinExistence type="inferred from homology"/>
<keyword evidence="3" id="KW-0175">Coiled coil</keyword>
<evidence type="ECO:0000256" key="4">
    <source>
        <dbReference type="ARBA" id="ARBA00023242"/>
    </source>
</evidence>
<evidence type="ECO:0000256" key="2">
    <source>
        <dbReference type="ARBA" id="ARBA00005309"/>
    </source>
</evidence>
<keyword evidence="7" id="KW-1185">Reference proteome</keyword>